<evidence type="ECO:0000256" key="1">
    <source>
        <dbReference type="ARBA" id="ARBA00004123"/>
    </source>
</evidence>
<organism evidence="8 9">
    <name type="scientific">Thyridium curvatum</name>
    <dbReference type="NCBI Taxonomy" id="1093900"/>
    <lineage>
        <taxon>Eukaryota</taxon>
        <taxon>Fungi</taxon>
        <taxon>Dikarya</taxon>
        <taxon>Ascomycota</taxon>
        <taxon>Pezizomycotina</taxon>
        <taxon>Sordariomycetes</taxon>
        <taxon>Sordariomycetidae</taxon>
        <taxon>Thyridiales</taxon>
        <taxon>Thyridiaceae</taxon>
        <taxon>Thyridium</taxon>
    </lineage>
</organism>
<evidence type="ECO:0000256" key="4">
    <source>
        <dbReference type="ARBA" id="ARBA00023163"/>
    </source>
</evidence>
<evidence type="ECO:0000256" key="5">
    <source>
        <dbReference type="ARBA" id="ARBA00023242"/>
    </source>
</evidence>
<keyword evidence="5" id="KW-0539">Nucleus</keyword>
<evidence type="ECO:0000313" key="9">
    <source>
        <dbReference type="Proteomes" id="UP000319257"/>
    </source>
</evidence>
<dbReference type="GO" id="GO:0005634">
    <property type="term" value="C:nucleus"/>
    <property type="evidence" value="ECO:0007669"/>
    <property type="project" value="UniProtKB-SubCell"/>
</dbReference>
<proteinExistence type="predicted"/>
<keyword evidence="2" id="KW-0479">Metal-binding</keyword>
<dbReference type="InterPro" id="IPR050815">
    <property type="entry name" value="TF_fung"/>
</dbReference>
<dbReference type="Proteomes" id="UP000319257">
    <property type="component" value="Unassembled WGS sequence"/>
</dbReference>
<evidence type="ECO:0000259" key="7">
    <source>
        <dbReference type="Pfam" id="PF04082"/>
    </source>
</evidence>
<dbReference type="CDD" id="cd12148">
    <property type="entry name" value="fungal_TF_MHR"/>
    <property type="match status" value="1"/>
</dbReference>
<dbReference type="InParanoid" id="A0A507B3Y3"/>
<accession>A0A507B3Y3</accession>
<dbReference type="PANTHER" id="PTHR47338">
    <property type="entry name" value="ZN(II)2CYS6 TRANSCRIPTION FACTOR (EUROFUNG)-RELATED"/>
    <property type="match status" value="1"/>
</dbReference>
<dbReference type="EMBL" id="SKBQ01000031">
    <property type="protein sequence ID" value="TPX13776.1"/>
    <property type="molecule type" value="Genomic_DNA"/>
</dbReference>
<gene>
    <name evidence="8" type="ORF">E0L32_005720</name>
</gene>
<dbReference type="PANTHER" id="PTHR47338:SF7">
    <property type="entry name" value="ZN(II)2CYS6 TRANSCRIPTION FACTOR (EUROFUNG)"/>
    <property type="match status" value="1"/>
</dbReference>
<comment type="caution">
    <text evidence="8">The sequence shown here is derived from an EMBL/GenBank/DDBJ whole genome shotgun (WGS) entry which is preliminary data.</text>
</comment>
<dbReference type="AlphaFoldDB" id="A0A507B3Y3"/>
<feature type="domain" description="Xylanolytic transcriptional activator regulatory" evidence="7">
    <location>
        <begin position="53"/>
        <end position="279"/>
    </location>
</feature>
<dbReference type="OrthoDB" id="2563500at2759"/>
<dbReference type="GO" id="GO:0008270">
    <property type="term" value="F:zinc ion binding"/>
    <property type="evidence" value="ECO:0007669"/>
    <property type="project" value="InterPro"/>
</dbReference>
<evidence type="ECO:0000313" key="8">
    <source>
        <dbReference type="EMBL" id="TPX13776.1"/>
    </source>
</evidence>
<name>A0A507B3Y3_9PEZI</name>
<evidence type="ECO:0000256" key="3">
    <source>
        <dbReference type="ARBA" id="ARBA00023015"/>
    </source>
</evidence>
<dbReference type="STRING" id="1093900.A0A507B3Y3"/>
<comment type="subcellular location">
    <subcellularLocation>
        <location evidence="1">Nucleus</location>
    </subcellularLocation>
</comment>
<dbReference type="InterPro" id="IPR007219">
    <property type="entry name" value="XnlR_reg_dom"/>
</dbReference>
<dbReference type="Pfam" id="PF04082">
    <property type="entry name" value="Fungal_trans"/>
    <property type="match status" value="1"/>
</dbReference>
<sequence length="641" mass="70419">MPQHVMPAKRKSHTTGSDPDTPRASLLRQQAVPLDRSPSLGQIPTGKELEELIQLYFSSVHHFGYFAFIHQLQFTRLLSKGKAPRELTLVMIGSAVRFAADPTPENLERADAWVDAAMEKVLPRIHQGFGVIQLMTLLLAQQYDLNRGHFASAWLLGAECTRMMQMMSLQTFDRTYAPNLASSLRLSPLLSAEALRRVAWATFYIDTIVDGGRYGYHTVDENAYRLQLPCDQAKFLNNEIVETEPLYYDSAHAVNNNADNLDMSAYLLRTAATVEQLVTELEAVEAGIENVITALPKRFHCNAANLFLHRDRLITFLLLHVLRHNLYIVAGKAALQVYQRDPSLADRIPQVRRSRISHALPVAGLISEGLKAGINFDPQMGVQAYVALEILLFEPRRLAEIDPTVDPKAPHLMEAIPHLLSVIRDIADRSELVKQLHAEAAHRLLRCDCTHLLDQRDFAAFYSEYQLVGQDPAEYDFRDFRWAKIERHRRGARSAAHMARDEALLEYRVGGETEPSSAVSSPRLDAMDIGGPGAAAATLPSSSSVPPGGLGAALRGGVPGEAAAAAATAVVPGQGAGVDDGTAAAAGLMHMAQPWWGLDDQTGNGDGAAQPVFPMDWSWLLGESGQAGYQTGDPTTFWSQL</sequence>
<dbReference type="RefSeq" id="XP_030995487.1">
    <property type="nucleotide sequence ID" value="XM_031140273.1"/>
</dbReference>
<protein>
    <recommendedName>
        <fullName evidence="7">Xylanolytic transcriptional activator regulatory domain-containing protein</fullName>
    </recommendedName>
</protein>
<dbReference type="GO" id="GO:0006351">
    <property type="term" value="P:DNA-templated transcription"/>
    <property type="evidence" value="ECO:0007669"/>
    <property type="project" value="InterPro"/>
</dbReference>
<keyword evidence="9" id="KW-1185">Reference proteome</keyword>
<dbReference type="GO" id="GO:0003677">
    <property type="term" value="F:DNA binding"/>
    <property type="evidence" value="ECO:0007669"/>
    <property type="project" value="InterPro"/>
</dbReference>
<reference evidence="8 9" key="1">
    <citation type="submission" date="2019-06" db="EMBL/GenBank/DDBJ databases">
        <title>Draft genome sequence of the filamentous fungus Phialemoniopsis curvata isolated from diesel fuel.</title>
        <authorList>
            <person name="Varaljay V.A."/>
            <person name="Lyon W.J."/>
            <person name="Crouch A.L."/>
            <person name="Drake C.E."/>
            <person name="Hollomon J.M."/>
            <person name="Nadeau L.J."/>
            <person name="Nunn H.S."/>
            <person name="Stevenson B.S."/>
            <person name="Bojanowski C.L."/>
            <person name="Crookes-Goodson W.J."/>
        </authorList>
    </citation>
    <scope>NUCLEOTIDE SEQUENCE [LARGE SCALE GENOMIC DNA]</scope>
    <source>
        <strain evidence="8 9">D216</strain>
    </source>
</reference>
<feature type="region of interest" description="Disordered" evidence="6">
    <location>
        <begin position="1"/>
        <end position="23"/>
    </location>
</feature>
<evidence type="ECO:0000256" key="2">
    <source>
        <dbReference type="ARBA" id="ARBA00022723"/>
    </source>
</evidence>
<keyword evidence="3" id="KW-0805">Transcription regulation</keyword>
<dbReference type="GO" id="GO:0000981">
    <property type="term" value="F:DNA-binding transcription factor activity, RNA polymerase II-specific"/>
    <property type="evidence" value="ECO:0007669"/>
    <property type="project" value="InterPro"/>
</dbReference>
<keyword evidence="4" id="KW-0804">Transcription</keyword>
<evidence type="ECO:0000256" key="6">
    <source>
        <dbReference type="SAM" id="MobiDB-lite"/>
    </source>
</evidence>
<dbReference type="GeneID" id="41973167"/>